<dbReference type="PANTHER" id="PTHR11409:SF43">
    <property type="entry name" value="ADENOSINE DEAMINASE"/>
    <property type="match status" value="1"/>
</dbReference>
<name>A0ABM7T6K1_9CLOT</name>
<dbReference type="InterPro" id="IPR006330">
    <property type="entry name" value="Ado/ade_deaminase"/>
</dbReference>
<keyword evidence="2" id="KW-1185">Reference proteome</keyword>
<protein>
    <recommendedName>
        <fullName evidence="3">Adenosine deaminase domain-containing protein</fullName>
    </recommendedName>
</protein>
<accession>A0ABM7T6K1</accession>
<organism evidence="1 2">
    <name type="scientific">Clostridium gelidum</name>
    <dbReference type="NCBI Taxonomy" id="704125"/>
    <lineage>
        <taxon>Bacteria</taxon>
        <taxon>Bacillati</taxon>
        <taxon>Bacillota</taxon>
        <taxon>Clostridia</taxon>
        <taxon>Eubacteriales</taxon>
        <taxon>Clostridiaceae</taxon>
        <taxon>Clostridium</taxon>
    </lineage>
</organism>
<dbReference type="SUPFAM" id="SSF51556">
    <property type="entry name" value="Metallo-dependent hydrolases"/>
    <property type="match status" value="1"/>
</dbReference>
<sequence>MDILKTPLIAIFKEQDPYRILENYFKFDDFKDNNYTTLNHNVFKDLCQQIEAQYSKDDVENLYYIVKDNMQKEVQGHDFNKSVFNLLINYSEKMLENQGNNVKCRYKDLLKWRMVVLKLDQDLFITSFLAFKDLLIHVEREYFDWDTIIKSNNIRLHNMLSKGMAENHFHLKGSAPNFKLSWVSLMNDINNRKLCKLDGKSNRLEKDLEGTIIIEDYIAIAALIRAILFIEINKEGYSSQRKTMDILKSIISSMGDENKELISFYSSDIQTEIKTLKFIFGSDLRYKNNNVKVDYALTNDIKTQDEATILFQGERAFMYKCFQKIYKGDKEFMEKADLFYAYIIIKNKVRGELIQQNNRVGFANFADYHDRKTGYLKKNTILKDAVEPLAILTSIKNQNILSIEARVIPSESKQENINLIKNTDKLICNKIYNDRDNFWRKEYEDLNKPKKEYSISEREIFASEEEKKEVKKLIDNYFYVFHFPKIKDPLERKTEEEFYFLNRCRHYKSRKQLKKFGTAIYKMREENQEIASRVLGIDACSNEMYTRPEVYGQVFRFLKGHLAINDYQRQFGKGKSISKLRATYHVGEDFLDVIDGLRAIDEAKTFLNLTHGDRLGHAIALGIDVEGWYRKKSFRIYLSKQEILDNVAWLIMKIKSFNIQKCSDIIDKLMAIYNKYYIEIYTNKREGIFSYNIKESNTLETDKTVIPVDTYMEAWKLRGDNPEYYIDKTVQLGISYWDRCAQRKSDNIIGDNKVIVELYMRYHYDAKVKANGYKNAVFKIEPYMIYAIKEVQKCMQVSIRECGIGIECNPSSNVLISNFKRYDKHPILNMYNLGLTIDENKAEKLPQMFVSINTDDQGVFDTLLENEYALMGIALEKAKDKDGNPLYNQSMIYDWLDRVRGMGLEQSFRIMNNSKSRY</sequence>
<evidence type="ECO:0000313" key="2">
    <source>
        <dbReference type="Proteomes" id="UP000824633"/>
    </source>
</evidence>
<gene>
    <name evidence="1" type="ORF">psyc5s11_33820</name>
</gene>
<reference evidence="2" key="1">
    <citation type="submission" date="2021-07" db="EMBL/GenBank/DDBJ databases">
        <title>Complete genome sequencing of a Clostridium isolate.</title>
        <authorList>
            <person name="Ueki A."/>
            <person name="Tonouchi A."/>
        </authorList>
    </citation>
    <scope>NUCLEOTIDE SEQUENCE [LARGE SCALE GENOMIC DNA]</scope>
    <source>
        <strain evidence="2">C5S11</strain>
    </source>
</reference>
<dbReference type="Proteomes" id="UP000824633">
    <property type="component" value="Chromosome"/>
</dbReference>
<proteinExistence type="predicted"/>
<dbReference type="RefSeq" id="WP_224033666.1">
    <property type="nucleotide sequence ID" value="NZ_AP024849.1"/>
</dbReference>
<evidence type="ECO:0008006" key="3">
    <source>
        <dbReference type="Google" id="ProtNLM"/>
    </source>
</evidence>
<dbReference type="PANTHER" id="PTHR11409">
    <property type="entry name" value="ADENOSINE DEAMINASE"/>
    <property type="match status" value="1"/>
</dbReference>
<dbReference type="EMBL" id="AP024849">
    <property type="protein sequence ID" value="BCZ47315.1"/>
    <property type="molecule type" value="Genomic_DNA"/>
</dbReference>
<dbReference type="InterPro" id="IPR032466">
    <property type="entry name" value="Metal_Hydrolase"/>
</dbReference>
<evidence type="ECO:0000313" key="1">
    <source>
        <dbReference type="EMBL" id="BCZ47315.1"/>
    </source>
</evidence>
<dbReference type="Gene3D" id="3.20.20.140">
    <property type="entry name" value="Metal-dependent hydrolases"/>
    <property type="match status" value="2"/>
</dbReference>